<evidence type="ECO:0000313" key="12">
    <source>
        <dbReference type="EMBL" id="QTD37790.1"/>
    </source>
</evidence>
<evidence type="ECO:0000256" key="6">
    <source>
        <dbReference type="ARBA" id="ARBA00023237"/>
    </source>
</evidence>
<sequence length="819" mass="92360">MTKKITILLCCLFGATFLFAQKKETSKNIKISGKIVDAATNQPLEYATVILKDGKTQKVTGGISDQKGFFSIETPKSTYEIRIEFISFKTIKFPSQEINANKNLGIIKLKEDAANLDEVVVIAEKSTVDIRLDKKIYNVGKDMTVKGGTASDVLDNVPSVDVDPEGTVSLRGSSNVRILIDGKPSALVGLNGAEALRQLPSDAIERVEVITSPSARYDSEGTAGILNIILRKGRATGFNGSVNVNVGDPRLYQTSVNLNLRTEKINLFTNFGYRDRRGPGRYNSDITYLSNGSIDSTRIENRNFDRASKSFNGNVGLEYFINKKSSLTGSVFVRDSKGQNLSTTQIGSFDPSGNSLFNFVRIQDEGETDQSLQFSLNYVNNFNDKGHKLTLDYQYGVDKENESAIITDLRPETNSTDETSIDKLLQADYVLPIGENAQFEAGYRGNFETLTSDYLVTLTSANEFNPSNNLEFTQNVNAFYTQYGSKINRFSYLLGLRAELTKINVNLLTSQEKFTKKYTDFFPTVNLGYEITEDQSFTLGYSRRLRRPRSRFLNPFENRASRTVIFKGNVDLDPTYTNSFDLGYLNKWGKLTLNSSIYYQRSTNDIVRVNRQEIRIIDGKETNVLVRQPINLASEDRMGFEFNANYNPSRKLRFSGSFNFFQFKTNGDYSYDVTNPSTGITTTINQNFDATNTSWFTRFDARVTLPASIEWQTRLFYRGPRSDAQSDTKGILSANLAFSKDILKDKGTLVLNVSDVFNSRKYVTNAFAPSRENPTNITNQTFQWRMRQISLNFTYRFNQNKKQKNRNSGEREDDGGGEF</sequence>
<dbReference type="PANTHER" id="PTHR40980">
    <property type="entry name" value="PLUG DOMAIN-CONTAINING PROTEIN"/>
    <property type="match status" value="1"/>
</dbReference>
<protein>
    <submittedName>
        <fullName evidence="12">TonB-dependent receptor</fullName>
    </submittedName>
</protein>
<dbReference type="Pfam" id="PF14905">
    <property type="entry name" value="OMP_b-brl_3"/>
    <property type="match status" value="1"/>
</dbReference>
<keyword evidence="4 7" id="KW-0812">Transmembrane</keyword>
<evidence type="ECO:0000256" key="3">
    <source>
        <dbReference type="ARBA" id="ARBA00022452"/>
    </source>
</evidence>
<comment type="similarity">
    <text evidence="7">Belongs to the TonB-dependent receptor family.</text>
</comment>
<evidence type="ECO:0000256" key="7">
    <source>
        <dbReference type="PROSITE-ProRule" id="PRU01360"/>
    </source>
</evidence>
<keyword evidence="12" id="KW-0675">Receptor</keyword>
<dbReference type="Proteomes" id="UP000663935">
    <property type="component" value="Chromosome"/>
</dbReference>
<dbReference type="InterPro" id="IPR041700">
    <property type="entry name" value="OMP_b-brl_3"/>
</dbReference>
<dbReference type="Pfam" id="PF07715">
    <property type="entry name" value="Plug"/>
    <property type="match status" value="1"/>
</dbReference>
<dbReference type="RefSeq" id="WP_207971947.1">
    <property type="nucleotide sequence ID" value="NZ_CP071795.1"/>
</dbReference>
<feature type="region of interest" description="Disordered" evidence="8">
    <location>
        <begin position="800"/>
        <end position="819"/>
    </location>
</feature>
<reference evidence="12 13" key="1">
    <citation type="submission" date="2021-03" db="EMBL/GenBank/DDBJ databases">
        <title>Complete genome of Polaribacter_sp.G4M1.</title>
        <authorList>
            <person name="Jeong S.W."/>
            <person name="Bae J.W."/>
        </authorList>
    </citation>
    <scope>NUCLEOTIDE SEQUENCE [LARGE SCALE GENOMIC DNA]</scope>
    <source>
        <strain evidence="12 13">G4M1</strain>
    </source>
</reference>
<dbReference type="Gene3D" id="2.40.170.20">
    <property type="entry name" value="TonB-dependent receptor, beta-barrel domain"/>
    <property type="match status" value="1"/>
</dbReference>
<dbReference type="SUPFAM" id="SSF56935">
    <property type="entry name" value="Porins"/>
    <property type="match status" value="1"/>
</dbReference>
<dbReference type="PANTHER" id="PTHR40980:SF4">
    <property type="entry name" value="TONB-DEPENDENT RECEPTOR-LIKE BETA-BARREL DOMAIN-CONTAINING PROTEIN"/>
    <property type="match status" value="1"/>
</dbReference>
<evidence type="ECO:0000256" key="5">
    <source>
        <dbReference type="ARBA" id="ARBA00023136"/>
    </source>
</evidence>
<dbReference type="InterPro" id="IPR037066">
    <property type="entry name" value="Plug_dom_sf"/>
</dbReference>
<keyword evidence="13" id="KW-1185">Reference proteome</keyword>
<dbReference type="Gene3D" id="2.60.40.1120">
    <property type="entry name" value="Carboxypeptidase-like, regulatory domain"/>
    <property type="match status" value="1"/>
</dbReference>
<keyword evidence="9" id="KW-0732">Signal</keyword>
<evidence type="ECO:0000259" key="10">
    <source>
        <dbReference type="Pfam" id="PF07715"/>
    </source>
</evidence>
<evidence type="ECO:0000256" key="1">
    <source>
        <dbReference type="ARBA" id="ARBA00004571"/>
    </source>
</evidence>
<name>A0ABX7SU78_9FLAO</name>
<dbReference type="InterPro" id="IPR008969">
    <property type="entry name" value="CarboxyPept-like_regulatory"/>
</dbReference>
<organism evidence="12 13">
    <name type="scientific">Polaribacter batillariae</name>
    <dbReference type="NCBI Taxonomy" id="2808900"/>
    <lineage>
        <taxon>Bacteria</taxon>
        <taxon>Pseudomonadati</taxon>
        <taxon>Bacteroidota</taxon>
        <taxon>Flavobacteriia</taxon>
        <taxon>Flavobacteriales</taxon>
        <taxon>Flavobacteriaceae</taxon>
    </lineage>
</organism>
<evidence type="ECO:0000256" key="9">
    <source>
        <dbReference type="SAM" id="SignalP"/>
    </source>
</evidence>
<dbReference type="PROSITE" id="PS52016">
    <property type="entry name" value="TONB_DEPENDENT_REC_3"/>
    <property type="match status" value="1"/>
</dbReference>
<dbReference type="Pfam" id="PF13715">
    <property type="entry name" value="CarbopepD_reg_2"/>
    <property type="match status" value="1"/>
</dbReference>
<feature type="domain" description="TonB-dependent receptor plug" evidence="10">
    <location>
        <begin position="148"/>
        <end position="225"/>
    </location>
</feature>
<proteinExistence type="inferred from homology"/>
<evidence type="ECO:0000256" key="8">
    <source>
        <dbReference type="SAM" id="MobiDB-lite"/>
    </source>
</evidence>
<dbReference type="InterPro" id="IPR039426">
    <property type="entry name" value="TonB-dep_rcpt-like"/>
</dbReference>
<evidence type="ECO:0000313" key="13">
    <source>
        <dbReference type="Proteomes" id="UP000663935"/>
    </source>
</evidence>
<feature type="signal peptide" evidence="9">
    <location>
        <begin position="1"/>
        <end position="20"/>
    </location>
</feature>
<accession>A0ABX7SU78</accession>
<dbReference type="InterPro" id="IPR012910">
    <property type="entry name" value="Plug_dom"/>
</dbReference>
<keyword evidence="5 7" id="KW-0472">Membrane</keyword>
<dbReference type="Gene3D" id="2.170.130.10">
    <property type="entry name" value="TonB-dependent receptor, plug domain"/>
    <property type="match status" value="1"/>
</dbReference>
<evidence type="ECO:0000259" key="11">
    <source>
        <dbReference type="Pfam" id="PF14905"/>
    </source>
</evidence>
<dbReference type="InterPro" id="IPR036942">
    <property type="entry name" value="Beta-barrel_TonB_sf"/>
</dbReference>
<evidence type="ECO:0000256" key="2">
    <source>
        <dbReference type="ARBA" id="ARBA00022448"/>
    </source>
</evidence>
<feature type="domain" description="Outer membrane protein beta-barrel" evidence="11">
    <location>
        <begin position="381"/>
        <end position="795"/>
    </location>
</feature>
<comment type="subcellular location">
    <subcellularLocation>
        <location evidence="1 7">Cell outer membrane</location>
        <topology evidence="1 7">Multi-pass membrane protein</topology>
    </subcellularLocation>
</comment>
<keyword evidence="3 7" id="KW-1134">Transmembrane beta strand</keyword>
<gene>
    <name evidence="12" type="ORF">JL193_00305</name>
</gene>
<feature type="chain" id="PRO_5047191854" evidence="9">
    <location>
        <begin position="21"/>
        <end position="819"/>
    </location>
</feature>
<dbReference type="EMBL" id="CP071795">
    <property type="protein sequence ID" value="QTD37790.1"/>
    <property type="molecule type" value="Genomic_DNA"/>
</dbReference>
<keyword evidence="6 7" id="KW-0998">Cell outer membrane</keyword>
<keyword evidence="2 7" id="KW-0813">Transport</keyword>
<dbReference type="SUPFAM" id="SSF49464">
    <property type="entry name" value="Carboxypeptidase regulatory domain-like"/>
    <property type="match status" value="1"/>
</dbReference>
<evidence type="ECO:0000256" key="4">
    <source>
        <dbReference type="ARBA" id="ARBA00022692"/>
    </source>
</evidence>